<evidence type="ECO:0000313" key="2">
    <source>
        <dbReference type="Proteomes" id="UP000736672"/>
    </source>
</evidence>
<organism evidence="1 2">
    <name type="scientific">Fusarium solani</name>
    <name type="common">Filamentous fungus</name>
    <dbReference type="NCBI Taxonomy" id="169388"/>
    <lineage>
        <taxon>Eukaryota</taxon>
        <taxon>Fungi</taxon>
        <taxon>Dikarya</taxon>
        <taxon>Ascomycota</taxon>
        <taxon>Pezizomycotina</taxon>
        <taxon>Sordariomycetes</taxon>
        <taxon>Hypocreomycetidae</taxon>
        <taxon>Hypocreales</taxon>
        <taxon>Nectriaceae</taxon>
        <taxon>Fusarium</taxon>
        <taxon>Fusarium solani species complex</taxon>
    </lineage>
</organism>
<name>A0A9P9L7X0_FUSSL</name>
<dbReference type="Proteomes" id="UP000736672">
    <property type="component" value="Unassembled WGS sequence"/>
</dbReference>
<sequence length="184" mass="20140">MASVLAAVQTQTAMSTVQPLLARTSETGQAVTRPWLHRLHPDLVQWTMQCSFHALGKGYPKVPHSGQTPCPLGTPKGLPRAGDLETPRGTFLFVVFPANVRYPSLTCLSSTFVANPLSWLRRSLFSLLLCLLSWLSVYPADTHIDLTRSTDILFHLVTVILPERAPAVSMTSTLIGLLAYLSVT</sequence>
<proteinExistence type="predicted"/>
<dbReference type="EMBL" id="JAGTJS010000001">
    <property type="protein sequence ID" value="KAH7275837.1"/>
    <property type="molecule type" value="Genomic_DNA"/>
</dbReference>
<reference evidence="1" key="1">
    <citation type="journal article" date="2021" name="Nat. Commun.">
        <title>Genetic determinants of endophytism in the Arabidopsis root mycobiome.</title>
        <authorList>
            <person name="Mesny F."/>
            <person name="Miyauchi S."/>
            <person name="Thiergart T."/>
            <person name="Pickel B."/>
            <person name="Atanasova L."/>
            <person name="Karlsson M."/>
            <person name="Huettel B."/>
            <person name="Barry K.W."/>
            <person name="Haridas S."/>
            <person name="Chen C."/>
            <person name="Bauer D."/>
            <person name="Andreopoulos W."/>
            <person name="Pangilinan J."/>
            <person name="LaButti K."/>
            <person name="Riley R."/>
            <person name="Lipzen A."/>
            <person name="Clum A."/>
            <person name="Drula E."/>
            <person name="Henrissat B."/>
            <person name="Kohler A."/>
            <person name="Grigoriev I.V."/>
            <person name="Martin F.M."/>
            <person name="Hacquard S."/>
        </authorList>
    </citation>
    <scope>NUCLEOTIDE SEQUENCE</scope>
    <source>
        <strain evidence="1">FSSC 5 MPI-SDFR-AT-0091</strain>
    </source>
</reference>
<keyword evidence="2" id="KW-1185">Reference proteome</keyword>
<dbReference type="AlphaFoldDB" id="A0A9P9L7X0"/>
<evidence type="ECO:0000313" key="1">
    <source>
        <dbReference type="EMBL" id="KAH7275837.1"/>
    </source>
</evidence>
<protein>
    <submittedName>
        <fullName evidence="1">Uncharacterized protein</fullName>
    </submittedName>
</protein>
<comment type="caution">
    <text evidence="1">The sequence shown here is derived from an EMBL/GenBank/DDBJ whole genome shotgun (WGS) entry which is preliminary data.</text>
</comment>
<gene>
    <name evidence="1" type="ORF">B0J15DRAFT_26765</name>
</gene>
<accession>A0A9P9L7X0</accession>